<dbReference type="PANTHER" id="PTHR42734">
    <property type="entry name" value="METAL TRANSPORT SYSTEM ATP-BINDING PROTEIN TM_0124-RELATED"/>
    <property type="match status" value="1"/>
</dbReference>
<proteinExistence type="predicted"/>
<gene>
    <name evidence="5" type="ORF">JoomaDRAFT_3046</name>
</gene>
<dbReference type="SMART" id="SM00382">
    <property type="entry name" value="AAA"/>
    <property type="match status" value="1"/>
</dbReference>
<evidence type="ECO:0000256" key="2">
    <source>
        <dbReference type="ARBA" id="ARBA00022741"/>
    </source>
</evidence>
<keyword evidence="3" id="KW-0067">ATP-binding</keyword>
<organism evidence="5 6">
    <name type="scientific">Galbibacter orientalis DSM 19592</name>
    <dbReference type="NCBI Taxonomy" id="926559"/>
    <lineage>
        <taxon>Bacteria</taxon>
        <taxon>Pseudomonadati</taxon>
        <taxon>Bacteroidota</taxon>
        <taxon>Flavobacteriia</taxon>
        <taxon>Flavobacteriales</taxon>
        <taxon>Flavobacteriaceae</taxon>
        <taxon>Galbibacter</taxon>
    </lineage>
</organism>
<dbReference type="InterPro" id="IPR003439">
    <property type="entry name" value="ABC_transporter-like_ATP-bd"/>
</dbReference>
<dbReference type="Gene3D" id="3.40.50.300">
    <property type="entry name" value="P-loop containing nucleotide triphosphate hydrolases"/>
    <property type="match status" value="1"/>
</dbReference>
<dbReference type="GO" id="GO:0005524">
    <property type="term" value="F:ATP binding"/>
    <property type="evidence" value="ECO:0007669"/>
    <property type="project" value="UniProtKB-KW"/>
</dbReference>
<accession>I3C8Q6</accession>
<dbReference type="eggNOG" id="COG1120">
    <property type="taxonomic scope" value="Bacteria"/>
</dbReference>
<dbReference type="InterPro" id="IPR027417">
    <property type="entry name" value="P-loop_NTPase"/>
</dbReference>
<reference evidence="5 6" key="1">
    <citation type="submission" date="2012-02" db="EMBL/GenBank/DDBJ databases">
        <title>Improved High-Quality Draft genome of Joostella marina DSM 19592.</title>
        <authorList>
            <consortium name="US DOE Joint Genome Institute (JGI-PGF)"/>
            <person name="Lucas S."/>
            <person name="Copeland A."/>
            <person name="Lapidus A."/>
            <person name="Bruce D."/>
            <person name="Goodwin L."/>
            <person name="Pitluck S."/>
            <person name="Peters L."/>
            <person name="Chertkov O."/>
            <person name="Ovchinnikova G."/>
            <person name="Kyrpides N."/>
            <person name="Mavromatis K."/>
            <person name="Detter J.C."/>
            <person name="Han C."/>
            <person name="Land M."/>
            <person name="Hauser L."/>
            <person name="Markowitz V."/>
            <person name="Cheng J.-F."/>
            <person name="Hugenholtz P."/>
            <person name="Woyke T."/>
            <person name="Wu D."/>
            <person name="Tindall B."/>
            <person name="Brambilla E."/>
            <person name="Klenk H.-P."/>
            <person name="Eisen J.A."/>
        </authorList>
    </citation>
    <scope>NUCLEOTIDE SEQUENCE [LARGE SCALE GENOMIC DNA]</scope>
    <source>
        <strain evidence="5 6">DSM 19592</strain>
    </source>
</reference>
<keyword evidence="2" id="KW-0547">Nucleotide-binding</keyword>
<dbReference type="Pfam" id="PF00005">
    <property type="entry name" value="ABC_tran"/>
    <property type="match status" value="1"/>
</dbReference>
<dbReference type="EMBL" id="JH651379">
    <property type="protein sequence ID" value="EIJ39999.1"/>
    <property type="molecule type" value="Genomic_DNA"/>
</dbReference>
<dbReference type="CDD" id="cd03214">
    <property type="entry name" value="ABC_Iron-Siderophores_B12_Hemin"/>
    <property type="match status" value="1"/>
</dbReference>
<dbReference type="AlphaFoldDB" id="I3C8Q6"/>
<dbReference type="HOGENOM" id="CLU_000604_1_11_10"/>
<dbReference type="STRING" id="926559.JoomaDRAFT_3046"/>
<feature type="domain" description="ABC transporter" evidence="4">
    <location>
        <begin position="10"/>
        <end position="250"/>
    </location>
</feature>
<name>I3C8Q6_9FLAO</name>
<dbReference type="PROSITE" id="PS50893">
    <property type="entry name" value="ABC_TRANSPORTER_2"/>
    <property type="match status" value="1"/>
</dbReference>
<evidence type="ECO:0000256" key="3">
    <source>
        <dbReference type="ARBA" id="ARBA00022840"/>
    </source>
</evidence>
<dbReference type="PANTHER" id="PTHR42734:SF21">
    <property type="entry name" value="IRON ABC TRANSPORTER, ATP-BINDING PROTEIN"/>
    <property type="match status" value="1"/>
</dbReference>
<keyword evidence="1" id="KW-0813">Transport</keyword>
<dbReference type="FunFam" id="3.40.50.300:FF:000134">
    <property type="entry name" value="Iron-enterobactin ABC transporter ATP-binding protein"/>
    <property type="match status" value="1"/>
</dbReference>
<dbReference type="OrthoDB" id="9787851at2"/>
<evidence type="ECO:0000313" key="6">
    <source>
        <dbReference type="Proteomes" id="UP000004690"/>
    </source>
</evidence>
<dbReference type="Proteomes" id="UP000004690">
    <property type="component" value="Unassembled WGS sequence"/>
</dbReference>
<dbReference type="GO" id="GO:0016887">
    <property type="term" value="F:ATP hydrolysis activity"/>
    <property type="evidence" value="ECO:0007669"/>
    <property type="project" value="InterPro"/>
</dbReference>
<evidence type="ECO:0000259" key="4">
    <source>
        <dbReference type="PROSITE" id="PS50893"/>
    </source>
</evidence>
<evidence type="ECO:0000256" key="1">
    <source>
        <dbReference type="ARBA" id="ARBA00022448"/>
    </source>
</evidence>
<evidence type="ECO:0000313" key="5">
    <source>
        <dbReference type="EMBL" id="EIJ39999.1"/>
    </source>
</evidence>
<dbReference type="InterPro" id="IPR050153">
    <property type="entry name" value="Metal_Ion_Import_ABC"/>
</dbReference>
<dbReference type="SUPFAM" id="SSF52540">
    <property type="entry name" value="P-loop containing nucleoside triphosphate hydrolases"/>
    <property type="match status" value="1"/>
</dbReference>
<sequence length="264" mass="29390">MNTQEQNIILQTKNLAVGYPSKKGNNIIAKDINFKLSAGELTAIVGANGIGKSTLLRTLAGVQPKLKGEINVRNKALDVYENSDLAREISIVLTEHIPAKNLSVLEVIALGRQPYTNWIGILSQTDQEKVKEVVSLVGLEHLKHKKCFELSDGQLQRVMIARALAQDTSIIILDEPTTHLDIYHKAYILKLLKTIAQKTRKAILFSTHEIELAIQLCDKMLILDTQKSTFGEPCQLIERGSFQNLFPEDLISFDATTGSFKVKK</sequence>
<dbReference type="InterPro" id="IPR003593">
    <property type="entry name" value="AAA+_ATPase"/>
</dbReference>
<keyword evidence="6" id="KW-1185">Reference proteome</keyword>
<protein>
    <submittedName>
        <fullName evidence="5">ABC-type cobalamin/Fe3+-siderophore transport system, ATPase component</fullName>
    </submittedName>
</protein>